<protein>
    <submittedName>
        <fullName evidence="1">Uncharacterized protein</fullName>
    </submittedName>
</protein>
<reference evidence="1 2" key="1">
    <citation type="journal article" date="2019" name="Nat. Ecol. Evol.">
        <title>Megaphylogeny resolves global patterns of mushroom evolution.</title>
        <authorList>
            <person name="Varga T."/>
            <person name="Krizsan K."/>
            <person name="Foldi C."/>
            <person name="Dima B."/>
            <person name="Sanchez-Garcia M."/>
            <person name="Sanchez-Ramirez S."/>
            <person name="Szollosi G.J."/>
            <person name="Szarkandi J.G."/>
            <person name="Papp V."/>
            <person name="Albert L."/>
            <person name="Andreopoulos W."/>
            <person name="Angelini C."/>
            <person name="Antonin V."/>
            <person name="Barry K.W."/>
            <person name="Bougher N.L."/>
            <person name="Buchanan P."/>
            <person name="Buyck B."/>
            <person name="Bense V."/>
            <person name="Catcheside P."/>
            <person name="Chovatia M."/>
            <person name="Cooper J."/>
            <person name="Damon W."/>
            <person name="Desjardin D."/>
            <person name="Finy P."/>
            <person name="Geml J."/>
            <person name="Haridas S."/>
            <person name="Hughes K."/>
            <person name="Justo A."/>
            <person name="Karasinski D."/>
            <person name="Kautmanova I."/>
            <person name="Kiss B."/>
            <person name="Kocsube S."/>
            <person name="Kotiranta H."/>
            <person name="LaButti K.M."/>
            <person name="Lechner B.E."/>
            <person name="Liimatainen K."/>
            <person name="Lipzen A."/>
            <person name="Lukacs Z."/>
            <person name="Mihaltcheva S."/>
            <person name="Morgado L.N."/>
            <person name="Niskanen T."/>
            <person name="Noordeloos M.E."/>
            <person name="Ohm R.A."/>
            <person name="Ortiz-Santana B."/>
            <person name="Ovrebo C."/>
            <person name="Racz N."/>
            <person name="Riley R."/>
            <person name="Savchenko A."/>
            <person name="Shiryaev A."/>
            <person name="Soop K."/>
            <person name="Spirin V."/>
            <person name="Szebenyi C."/>
            <person name="Tomsovsky M."/>
            <person name="Tulloss R.E."/>
            <person name="Uehling J."/>
            <person name="Grigoriev I.V."/>
            <person name="Vagvolgyi C."/>
            <person name="Papp T."/>
            <person name="Martin F.M."/>
            <person name="Miettinen O."/>
            <person name="Hibbett D.S."/>
            <person name="Nagy L.G."/>
        </authorList>
    </citation>
    <scope>NUCLEOTIDE SEQUENCE [LARGE SCALE GENOMIC DNA]</scope>
    <source>
        <strain evidence="1 2">NL-1719</strain>
    </source>
</reference>
<evidence type="ECO:0000313" key="2">
    <source>
        <dbReference type="Proteomes" id="UP000308600"/>
    </source>
</evidence>
<keyword evidence="2" id="KW-1185">Reference proteome</keyword>
<gene>
    <name evidence="1" type="ORF">BDN72DRAFT_395716</name>
</gene>
<dbReference type="Proteomes" id="UP000308600">
    <property type="component" value="Unassembled WGS sequence"/>
</dbReference>
<dbReference type="EMBL" id="ML208588">
    <property type="protein sequence ID" value="TFK62346.1"/>
    <property type="molecule type" value="Genomic_DNA"/>
</dbReference>
<sequence length="53" mass="6259">MHHVRPPTAANPFLPLHYIQPLRPRLAHQHLFHLYHEPKRGVDLFDDGELKVC</sequence>
<accession>A0ACD3A9K1</accession>
<proteinExistence type="predicted"/>
<name>A0ACD3A9K1_9AGAR</name>
<organism evidence="1 2">
    <name type="scientific">Pluteus cervinus</name>
    <dbReference type="NCBI Taxonomy" id="181527"/>
    <lineage>
        <taxon>Eukaryota</taxon>
        <taxon>Fungi</taxon>
        <taxon>Dikarya</taxon>
        <taxon>Basidiomycota</taxon>
        <taxon>Agaricomycotina</taxon>
        <taxon>Agaricomycetes</taxon>
        <taxon>Agaricomycetidae</taxon>
        <taxon>Agaricales</taxon>
        <taxon>Pluteineae</taxon>
        <taxon>Pluteaceae</taxon>
        <taxon>Pluteus</taxon>
    </lineage>
</organism>
<evidence type="ECO:0000313" key="1">
    <source>
        <dbReference type="EMBL" id="TFK62346.1"/>
    </source>
</evidence>